<proteinExistence type="predicted"/>
<feature type="domain" description="NB-ARC" evidence="1">
    <location>
        <begin position="44"/>
        <end position="123"/>
    </location>
</feature>
<dbReference type="PANTHER" id="PTHR11017:SF398">
    <property type="entry name" value="RESISTANCE PROTEIN (TIR-NBS-LRR CLASS), PUTATIVE-RELATED"/>
    <property type="match status" value="1"/>
</dbReference>
<name>A0A392MM23_9FABA</name>
<accession>A0A392MM23</accession>
<dbReference type="InterPro" id="IPR044974">
    <property type="entry name" value="Disease_R_plants"/>
</dbReference>
<dbReference type="GO" id="GO:0006952">
    <property type="term" value="P:defense response"/>
    <property type="evidence" value="ECO:0007669"/>
    <property type="project" value="InterPro"/>
</dbReference>
<keyword evidence="3" id="KW-1185">Reference proteome</keyword>
<dbReference type="Pfam" id="PF00931">
    <property type="entry name" value="NB-ARC"/>
    <property type="match status" value="2"/>
</dbReference>
<protein>
    <submittedName>
        <fullName evidence="2">TIR-NBS-LRR resistance protein</fullName>
    </submittedName>
</protein>
<evidence type="ECO:0000313" key="3">
    <source>
        <dbReference type="Proteomes" id="UP000265520"/>
    </source>
</evidence>
<evidence type="ECO:0000259" key="1">
    <source>
        <dbReference type="Pfam" id="PF00931"/>
    </source>
</evidence>
<dbReference type="PRINTS" id="PR00364">
    <property type="entry name" value="DISEASERSIST"/>
</dbReference>
<dbReference type="AlphaFoldDB" id="A0A392MM23"/>
<feature type="non-terminal residue" evidence="2">
    <location>
        <position position="470"/>
    </location>
</feature>
<dbReference type="GO" id="GO:0043531">
    <property type="term" value="F:ADP binding"/>
    <property type="evidence" value="ECO:0007669"/>
    <property type="project" value="InterPro"/>
</dbReference>
<dbReference type="InterPro" id="IPR027417">
    <property type="entry name" value="P-loop_NTPase"/>
</dbReference>
<sequence>MADVREEWGRHGRMHLKKKLYSDLLGEPDLNIDRPHGLPISVEWRLRRMKVLVVLDDVSDEEQLEILIGSRTLDWFGRGSRIIITTRDKQVLAKRVDDNDVYKLKPLDFDDSFQLFILTAFGQNHAKMDTECHQFFSYHKYFLQFFLSKMINYTEGIPLVVKELGHFIGGKYRKTWKSECEKLTRVPLKNVHDAIGLSCNDLNRVEKEAWDFALMQMRFDHIRLLLNVDNKQLLCIDIKRHFCFPTNQLFRFDRNYSLFAALIEHGMSVFDDMHKPKRCSKRVIGFGNQTSYVESFLSTDSEDAPGIGKTTIVEGVYTRICSFNMSYSFDLSIEQRLSVFDDMHKHKPNLKRGLIGFGNQISHVESLLMSDSKDVRAIGIWGMAGMGKTTIVMEVYRRLYSEYDSCCFMANVREEWRIHGRMFLKKELYSILLRKENLNIERPHGLPYFVERRLRRMKVLVVLDDVSDEE</sequence>
<organism evidence="2 3">
    <name type="scientific">Trifolium medium</name>
    <dbReference type="NCBI Taxonomy" id="97028"/>
    <lineage>
        <taxon>Eukaryota</taxon>
        <taxon>Viridiplantae</taxon>
        <taxon>Streptophyta</taxon>
        <taxon>Embryophyta</taxon>
        <taxon>Tracheophyta</taxon>
        <taxon>Spermatophyta</taxon>
        <taxon>Magnoliopsida</taxon>
        <taxon>eudicotyledons</taxon>
        <taxon>Gunneridae</taxon>
        <taxon>Pentapetalae</taxon>
        <taxon>rosids</taxon>
        <taxon>fabids</taxon>
        <taxon>Fabales</taxon>
        <taxon>Fabaceae</taxon>
        <taxon>Papilionoideae</taxon>
        <taxon>50 kb inversion clade</taxon>
        <taxon>NPAAA clade</taxon>
        <taxon>Hologalegina</taxon>
        <taxon>IRL clade</taxon>
        <taxon>Trifolieae</taxon>
        <taxon>Trifolium</taxon>
    </lineage>
</organism>
<dbReference type="SUPFAM" id="SSF52540">
    <property type="entry name" value="P-loop containing nucleoside triphosphate hydrolases"/>
    <property type="match status" value="2"/>
</dbReference>
<dbReference type="Proteomes" id="UP000265520">
    <property type="component" value="Unassembled WGS sequence"/>
</dbReference>
<gene>
    <name evidence="2" type="ORF">A2U01_0008616</name>
</gene>
<feature type="domain" description="NB-ARC" evidence="1">
    <location>
        <begin position="362"/>
        <end position="469"/>
    </location>
</feature>
<dbReference type="InterPro" id="IPR002182">
    <property type="entry name" value="NB-ARC"/>
</dbReference>
<dbReference type="EMBL" id="LXQA010012816">
    <property type="protein sequence ID" value="MCH87738.1"/>
    <property type="molecule type" value="Genomic_DNA"/>
</dbReference>
<dbReference type="Gene3D" id="3.40.50.300">
    <property type="entry name" value="P-loop containing nucleotide triphosphate hydrolases"/>
    <property type="match status" value="2"/>
</dbReference>
<dbReference type="PANTHER" id="PTHR11017">
    <property type="entry name" value="LEUCINE-RICH REPEAT-CONTAINING PROTEIN"/>
    <property type="match status" value="1"/>
</dbReference>
<reference evidence="2 3" key="1">
    <citation type="journal article" date="2018" name="Front. Plant Sci.">
        <title>Red Clover (Trifolium pratense) and Zigzag Clover (T. medium) - A Picture of Genomic Similarities and Differences.</title>
        <authorList>
            <person name="Dluhosova J."/>
            <person name="Istvanek J."/>
            <person name="Nedelnik J."/>
            <person name="Repkova J."/>
        </authorList>
    </citation>
    <scope>NUCLEOTIDE SEQUENCE [LARGE SCALE GENOMIC DNA]</scope>
    <source>
        <strain evidence="3">cv. 10/8</strain>
        <tissue evidence="2">Leaf</tissue>
    </source>
</reference>
<comment type="caution">
    <text evidence="2">The sequence shown here is derived from an EMBL/GenBank/DDBJ whole genome shotgun (WGS) entry which is preliminary data.</text>
</comment>
<evidence type="ECO:0000313" key="2">
    <source>
        <dbReference type="EMBL" id="MCH87738.1"/>
    </source>
</evidence>